<comment type="caution">
    <text evidence="8">The sequence shown here is derived from an EMBL/GenBank/DDBJ whole genome shotgun (WGS) entry which is preliminary data.</text>
</comment>
<proteinExistence type="inferred from homology"/>
<evidence type="ECO:0000256" key="6">
    <source>
        <dbReference type="ARBA" id="ARBA00023136"/>
    </source>
</evidence>
<dbReference type="Proteomes" id="UP000625247">
    <property type="component" value="Unassembled WGS sequence"/>
</dbReference>
<comment type="similarity">
    <text evidence="2">Belongs to the DoxX family.</text>
</comment>
<keyword evidence="6 7" id="KW-0472">Membrane</keyword>
<dbReference type="InterPro" id="IPR051907">
    <property type="entry name" value="DoxX-like_oxidoreductase"/>
</dbReference>
<keyword evidence="5 7" id="KW-1133">Transmembrane helix</keyword>
<dbReference type="PANTHER" id="PTHR33452:SF1">
    <property type="entry name" value="INNER MEMBRANE PROTEIN YPHA-RELATED"/>
    <property type="match status" value="1"/>
</dbReference>
<evidence type="ECO:0000256" key="7">
    <source>
        <dbReference type="SAM" id="Phobius"/>
    </source>
</evidence>
<evidence type="ECO:0000313" key="8">
    <source>
        <dbReference type="EMBL" id="MBD8122923.1"/>
    </source>
</evidence>
<organism evidence="8 9">
    <name type="scientific">Pseudomonas lutea</name>
    <dbReference type="NCBI Taxonomy" id="243924"/>
    <lineage>
        <taxon>Bacteria</taxon>
        <taxon>Pseudomonadati</taxon>
        <taxon>Pseudomonadota</taxon>
        <taxon>Gammaproteobacteria</taxon>
        <taxon>Pseudomonadales</taxon>
        <taxon>Pseudomonadaceae</taxon>
        <taxon>Pseudomonas</taxon>
    </lineage>
</organism>
<keyword evidence="3" id="KW-1003">Cell membrane</keyword>
<keyword evidence="9" id="KW-1185">Reference proteome</keyword>
<evidence type="ECO:0000313" key="9">
    <source>
        <dbReference type="Proteomes" id="UP000625247"/>
    </source>
</evidence>
<keyword evidence="4 7" id="KW-0812">Transmembrane</keyword>
<evidence type="ECO:0000256" key="3">
    <source>
        <dbReference type="ARBA" id="ARBA00022475"/>
    </source>
</evidence>
<evidence type="ECO:0000256" key="4">
    <source>
        <dbReference type="ARBA" id="ARBA00022692"/>
    </source>
</evidence>
<sequence>MINNRTAPYAALILRLALGIMFLAHGLTKLFVFTPAGTADYLASAGFPGWFAYPILTFEIVVGVGLVLGVLVRELAMLSVIELFVASTAHFKNGWGFSNPNGGWEYPIFLCIAALVLVLLGSGPYAISKRRLT</sequence>
<accession>A0ABR9A9X2</accession>
<evidence type="ECO:0000256" key="1">
    <source>
        <dbReference type="ARBA" id="ARBA00004651"/>
    </source>
</evidence>
<feature type="transmembrane region" description="Helical" evidence="7">
    <location>
        <begin position="75"/>
        <end position="91"/>
    </location>
</feature>
<feature type="transmembrane region" description="Helical" evidence="7">
    <location>
        <begin position="106"/>
        <end position="127"/>
    </location>
</feature>
<name>A0ABR9A9X2_9PSED</name>
<feature type="transmembrane region" description="Helical" evidence="7">
    <location>
        <begin position="50"/>
        <end position="68"/>
    </location>
</feature>
<evidence type="ECO:0000256" key="5">
    <source>
        <dbReference type="ARBA" id="ARBA00022989"/>
    </source>
</evidence>
<evidence type="ECO:0000256" key="2">
    <source>
        <dbReference type="ARBA" id="ARBA00006679"/>
    </source>
</evidence>
<dbReference type="PANTHER" id="PTHR33452">
    <property type="entry name" value="OXIDOREDUCTASE CATD-RELATED"/>
    <property type="match status" value="1"/>
</dbReference>
<protein>
    <submittedName>
        <fullName evidence="8">DoxX family protein</fullName>
    </submittedName>
</protein>
<dbReference type="InterPro" id="IPR032808">
    <property type="entry name" value="DoxX"/>
</dbReference>
<reference evidence="8 9" key="1">
    <citation type="journal article" date="2020" name="FEMS Microbiol. Ecol.">
        <title>Temporal dynamics of bacterial communities during seed development and maturation.</title>
        <authorList>
            <person name="Chesneau G."/>
            <person name="Torres-Cortes G."/>
            <person name="Briand M."/>
            <person name="Darrasse A."/>
            <person name="Preveaux A."/>
            <person name="Marais C."/>
            <person name="Jacques M.A."/>
            <person name="Shade A."/>
            <person name="Barret M."/>
        </authorList>
    </citation>
    <scope>NUCLEOTIDE SEQUENCE [LARGE SCALE GENOMIC DNA]</scope>
    <source>
        <strain evidence="8 9">CFBP13723</strain>
    </source>
</reference>
<dbReference type="RefSeq" id="WP_191944980.1">
    <property type="nucleotide sequence ID" value="NZ_JACYNP010000007.1"/>
</dbReference>
<dbReference type="Pfam" id="PF07681">
    <property type="entry name" value="DoxX"/>
    <property type="match status" value="1"/>
</dbReference>
<dbReference type="EMBL" id="JACYNP010000007">
    <property type="protein sequence ID" value="MBD8122923.1"/>
    <property type="molecule type" value="Genomic_DNA"/>
</dbReference>
<comment type="subcellular location">
    <subcellularLocation>
        <location evidence="1">Cell membrane</location>
        <topology evidence="1">Multi-pass membrane protein</topology>
    </subcellularLocation>
</comment>
<gene>
    <name evidence="8" type="ORF">IFT62_17050</name>
</gene>